<reference evidence="1 2" key="1">
    <citation type="submission" date="2021-06" db="EMBL/GenBank/DDBJ databases">
        <title>Chromosome-level genome assembly of the red-tail catfish (Hemibagrus wyckioides).</title>
        <authorList>
            <person name="Shao F."/>
        </authorList>
    </citation>
    <scope>NUCLEOTIDE SEQUENCE [LARGE SCALE GENOMIC DNA]</scope>
    <source>
        <strain evidence="1">EC202008001</strain>
        <tissue evidence="1">Blood</tissue>
    </source>
</reference>
<protein>
    <recommendedName>
        <fullName evidence="3">Immunoglobulin V-set domain-containing protein</fullName>
    </recommendedName>
</protein>
<dbReference type="SUPFAM" id="SSF48726">
    <property type="entry name" value="Immunoglobulin"/>
    <property type="match status" value="1"/>
</dbReference>
<dbReference type="Gene3D" id="2.60.40.10">
    <property type="entry name" value="Immunoglobulins"/>
    <property type="match status" value="1"/>
</dbReference>
<evidence type="ECO:0000313" key="2">
    <source>
        <dbReference type="Proteomes" id="UP000824219"/>
    </source>
</evidence>
<proteinExistence type="predicted"/>
<dbReference type="AlphaFoldDB" id="A0A9D3S9W6"/>
<evidence type="ECO:0008006" key="3">
    <source>
        <dbReference type="Google" id="ProtNLM"/>
    </source>
</evidence>
<evidence type="ECO:0000313" key="1">
    <source>
        <dbReference type="EMBL" id="KAG7316132.1"/>
    </source>
</evidence>
<organism evidence="1 2">
    <name type="scientific">Hemibagrus wyckioides</name>
    <dbReference type="NCBI Taxonomy" id="337641"/>
    <lineage>
        <taxon>Eukaryota</taxon>
        <taxon>Metazoa</taxon>
        <taxon>Chordata</taxon>
        <taxon>Craniata</taxon>
        <taxon>Vertebrata</taxon>
        <taxon>Euteleostomi</taxon>
        <taxon>Actinopterygii</taxon>
        <taxon>Neopterygii</taxon>
        <taxon>Teleostei</taxon>
        <taxon>Ostariophysi</taxon>
        <taxon>Siluriformes</taxon>
        <taxon>Bagridae</taxon>
        <taxon>Hemibagrus</taxon>
    </lineage>
</organism>
<dbReference type="OrthoDB" id="8959642at2759"/>
<comment type="caution">
    <text evidence="1">The sequence shown here is derived from an EMBL/GenBank/DDBJ whole genome shotgun (WGS) entry which is preliminary data.</text>
</comment>
<accession>A0A9D3S9W6</accession>
<gene>
    <name evidence="1" type="ORF">KOW79_020998</name>
</gene>
<dbReference type="InterPro" id="IPR013783">
    <property type="entry name" value="Ig-like_fold"/>
</dbReference>
<name>A0A9D3S9W6_9TELE</name>
<dbReference type="EMBL" id="JAHKSW010000026">
    <property type="protein sequence ID" value="KAG7316132.1"/>
    <property type="molecule type" value="Genomic_DNA"/>
</dbReference>
<keyword evidence="2" id="KW-1185">Reference proteome</keyword>
<sequence>MRRTVTIRNLSVEDAGLYWCGVKKWVRDIRTEVNLDVVQAEVQAVTTENVRMGTTEPQDQQTFIRGNPIAIFIIIKLQRATTQSGNYTELDVVCGQCHSDDKIIPKNTSLSPIQSPDSIIYAIPTPRCNRTRSLPSHCKPAGIQGCSGETQLQHPEAVVYCAIPQSGTCPRPQSYAPFTSTRPVSIHVSKLYLEQRSHVLSDTPAISEESHDVCATVKWQ</sequence>
<dbReference type="Proteomes" id="UP000824219">
    <property type="component" value="Linkage Group LG26"/>
</dbReference>
<dbReference type="InterPro" id="IPR036179">
    <property type="entry name" value="Ig-like_dom_sf"/>
</dbReference>